<evidence type="ECO:0000256" key="1">
    <source>
        <dbReference type="SAM" id="Phobius"/>
    </source>
</evidence>
<dbReference type="EMBL" id="JAGZZP010000019">
    <property type="protein sequence ID" value="MBS6535745.1"/>
    <property type="molecule type" value="Genomic_DNA"/>
</dbReference>
<comment type="caution">
    <text evidence="2">The sequence shown here is derived from an EMBL/GenBank/DDBJ whole genome shotgun (WGS) entry which is preliminary data.</text>
</comment>
<keyword evidence="1" id="KW-0472">Membrane</keyword>
<protein>
    <submittedName>
        <fullName evidence="2">Conjugal transfer protein TraX</fullName>
    </submittedName>
</protein>
<accession>A0A943SSA7</accession>
<evidence type="ECO:0000313" key="2">
    <source>
        <dbReference type="EMBL" id="MBS6535745.1"/>
    </source>
</evidence>
<keyword evidence="1" id="KW-0812">Transmembrane</keyword>
<feature type="transmembrane region" description="Helical" evidence="1">
    <location>
        <begin position="66"/>
        <end position="85"/>
    </location>
</feature>
<dbReference type="InterPro" id="IPR008875">
    <property type="entry name" value="TraX"/>
</dbReference>
<feature type="transmembrane region" description="Helical" evidence="1">
    <location>
        <begin position="171"/>
        <end position="190"/>
    </location>
</feature>
<feature type="transmembrane region" description="Helical" evidence="1">
    <location>
        <begin position="36"/>
        <end position="54"/>
    </location>
</feature>
<sequence>MTSAKLKYVAIITMLIDHIGAFILEDVYGLNSTIYILSRSLGRIAFPIFVFLLVEGFKKTKNIKKYFINLLIFAFISEIPFDLVHNGTIFDPSHQNIFFTLLAGLIMLILIDRIRIKRENIKIITEIFIVILFSLLSMVFRFDYSFFAPLVFYSYYKFYDSKKIRFLGSELALYFEALSFVHISNILIYFYNGERGRQNKYFFYLFYPLHLLIIYFLKIKLINL</sequence>
<keyword evidence="1" id="KW-1133">Transmembrane helix</keyword>
<feature type="transmembrane region" description="Helical" evidence="1">
    <location>
        <begin position="202"/>
        <end position="222"/>
    </location>
</feature>
<organism evidence="2 3">
    <name type="scientific">Peptoniphilus harei</name>
    <dbReference type="NCBI Taxonomy" id="54005"/>
    <lineage>
        <taxon>Bacteria</taxon>
        <taxon>Bacillati</taxon>
        <taxon>Bacillota</taxon>
        <taxon>Tissierellia</taxon>
        <taxon>Tissierellales</taxon>
        <taxon>Peptoniphilaceae</taxon>
        <taxon>Peptoniphilus</taxon>
    </lineage>
</organism>
<dbReference type="Pfam" id="PF05857">
    <property type="entry name" value="TraX"/>
    <property type="match status" value="1"/>
</dbReference>
<feature type="transmembrane region" description="Helical" evidence="1">
    <location>
        <begin position="97"/>
        <end position="115"/>
    </location>
</feature>
<feature type="transmembrane region" description="Helical" evidence="1">
    <location>
        <begin position="7"/>
        <end position="24"/>
    </location>
</feature>
<feature type="transmembrane region" description="Helical" evidence="1">
    <location>
        <begin position="127"/>
        <end position="151"/>
    </location>
</feature>
<dbReference type="AlphaFoldDB" id="A0A943SSA7"/>
<gene>
    <name evidence="2" type="ORF">KH327_07920</name>
</gene>
<proteinExistence type="predicted"/>
<dbReference type="Proteomes" id="UP000748991">
    <property type="component" value="Unassembled WGS sequence"/>
</dbReference>
<reference evidence="2" key="1">
    <citation type="submission" date="2021-02" db="EMBL/GenBank/DDBJ databases">
        <title>Infant gut strain persistence is associated with maternal origin, phylogeny, and functional potential including surface adhesion and iron acquisition.</title>
        <authorList>
            <person name="Lou Y.C."/>
        </authorList>
    </citation>
    <scope>NUCLEOTIDE SEQUENCE</scope>
    <source>
        <strain evidence="2">L3_060_052G1_dasL3_060_052G1_concoct_1</strain>
    </source>
</reference>
<name>A0A943SSA7_9FIRM</name>
<evidence type="ECO:0000313" key="3">
    <source>
        <dbReference type="Proteomes" id="UP000748991"/>
    </source>
</evidence>
<dbReference type="RefSeq" id="WP_278638467.1">
    <property type="nucleotide sequence ID" value="NZ_JAGZZP010000019.1"/>
</dbReference>